<name>A0A1H2XEK7_9FIRM</name>
<protein>
    <submittedName>
        <fullName evidence="2">Uncharacterized protein</fullName>
    </submittedName>
</protein>
<dbReference type="EMBL" id="FNNG01000005">
    <property type="protein sequence ID" value="SDW91186.1"/>
    <property type="molecule type" value="Genomic_DNA"/>
</dbReference>
<gene>
    <name evidence="2" type="ORF">SAMN05660923_01418</name>
</gene>
<feature type="transmembrane region" description="Helical" evidence="1">
    <location>
        <begin position="20"/>
        <end position="42"/>
    </location>
</feature>
<keyword evidence="1" id="KW-0472">Membrane</keyword>
<reference evidence="2 3" key="1">
    <citation type="submission" date="2016-10" db="EMBL/GenBank/DDBJ databases">
        <authorList>
            <person name="de Groot N.N."/>
        </authorList>
    </citation>
    <scope>NUCLEOTIDE SEQUENCE [LARGE SCALE GENOMIC DNA]</scope>
    <source>
        <strain evidence="2 3">DSM 23310</strain>
    </source>
</reference>
<evidence type="ECO:0000256" key="1">
    <source>
        <dbReference type="SAM" id="Phobius"/>
    </source>
</evidence>
<dbReference type="AlphaFoldDB" id="A0A1H2XEK7"/>
<evidence type="ECO:0000313" key="2">
    <source>
        <dbReference type="EMBL" id="SDW91186.1"/>
    </source>
</evidence>
<sequence length="88" mass="9960">MIIYRIVSTDDMAFGKLSDLTSPLETVILTVVFMIIDIGVIIRKIKKKNCLTLVFPFKEGRFLVVDGGDGKKSCFTNYYYGWKNKGGK</sequence>
<dbReference type="RefSeq" id="WP_093752218.1">
    <property type="nucleotide sequence ID" value="NZ_BSYN01000007.1"/>
</dbReference>
<accession>A0A1H2XEK7</accession>
<dbReference type="OrthoDB" id="9809488at2"/>
<proteinExistence type="predicted"/>
<organism evidence="2 3">
    <name type="scientific">Tepidimicrobium xylanilyticum</name>
    <dbReference type="NCBI Taxonomy" id="1123352"/>
    <lineage>
        <taxon>Bacteria</taxon>
        <taxon>Bacillati</taxon>
        <taxon>Bacillota</taxon>
        <taxon>Tissierellia</taxon>
        <taxon>Tissierellales</taxon>
        <taxon>Tepidimicrobiaceae</taxon>
        <taxon>Tepidimicrobium</taxon>
    </lineage>
</organism>
<keyword evidence="1" id="KW-1133">Transmembrane helix</keyword>
<keyword evidence="1" id="KW-0812">Transmembrane</keyword>
<dbReference type="Proteomes" id="UP000198828">
    <property type="component" value="Unassembled WGS sequence"/>
</dbReference>
<evidence type="ECO:0000313" key="3">
    <source>
        <dbReference type="Proteomes" id="UP000198828"/>
    </source>
</evidence>
<keyword evidence="3" id="KW-1185">Reference proteome</keyword>